<proteinExistence type="predicted"/>
<dbReference type="SUPFAM" id="SSF69572">
    <property type="entry name" value="Activating enzymes of the ubiquitin-like proteins"/>
    <property type="match status" value="1"/>
</dbReference>
<dbReference type="EMBL" id="BAABJO010000043">
    <property type="protein sequence ID" value="GAA5139220.1"/>
    <property type="molecule type" value="Genomic_DNA"/>
</dbReference>
<keyword evidence="1" id="KW-0808">Transferase</keyword>
<comment type="caution">
    <text evidence="1">The sequence shown here is derived from an EMBL/GenBank/DDBJ whole genome shotgun (WGS) entry which is preliminary data.</text>
</comment>
<evidence type="ECO:0000313" key="2">
    <source>
        <dbReference type="Proteomes" id="UP001500804"/>
    </source>
</evidence>
<organism evidence="1 2">
    <name type="scientific">Pseudonocardia adelaidensis</name>
    <dbReference type="NCBI Taxonomy" id="648754"/>
    <lineage>
        <taxon>Bacteria</taxon>
        <taxon>Bacillati</taxon>
        <taxon>Actinomycetota</taxon>
        <taxon>Actinomycetes</taxon>
        <taxon>Pseudonocardiales</taxon>
        <taxon>Pseudonocardiaceae</taxon>
        <taxon>Pseudonocardia</taxon>
    </lineage>
</organism>
<gene>
    <name evidence="1" type="ORF">GCM10023320_74970</name>
</gene>
<dbReference type="RefSeq" id="WP_345611989.1">
    <property type="nucleotide sequence ID" value="NZ_BAABJO010000043.1"/>
</dbReference>
<name>A0ABP9P2K4_9PSEU</name>
<dbReference type="GO" id="GO:0016779">
    <property type="term" value="F:nucleotidyltransferase activity"/>
    <property type="evidence" value="ECO:0007669"/>
    <property type="project" value="UniProtKB-KW"/>
</dbReference>
<protein>
    <submittedName>
        <fullName evidence="1">ThiF family adenylyltransferase</fullName>
    </submittedName>
</protein>
<evidence type="ECO:0000313" key="1">
    <source>
        <dbReference type="EMBL" id="GAA5139220.1"/>
    </source>
</evidence>
<keyword evidence="1" id="KW-0548">Nucleotidyltransferase</keyword>
<dbReference type="InterPro" id="IPR035985">
    <property type="entry name" value="Ubiquitin-activating_enz"/>
</dbReference>
<sequence length="330" mass="33423">MTAPVNPLPRVLRLPPHRSVLKLGPGSRMLGLDPTAAVAVEDLPPALAEMIDELAAPVPTDELVGRAADHGVDRTDAELLLAELVAAGAVVDAADVQRRERRRAASTVVVHGCGPLAVGVVLGLATAGVGAVHVVTSGSVREGDLGTGLLDADRGTDRASATAAALRRLLPRARTGPPPQRTVPDLVVLADAGTPDPVQVAELHTTGTAHIAVRVRDGVGVVGPLVLPGRTTCLGCMEIERCAREPGWTAAAAQLVGVPGRATQACVAATAGLATAQILVALDGPDGAAAPPALEATLELDPTAGTIVRRTWAPRPDCRCGCDAVGGDTT</sequence>
<keyword evidence="2" id="KW-1185">Reference proteome</keyword>
<reference evidence="2" key="1">
    <citation type="journal article" date="2019" name="Int. J. Syst. Evol. Microbiol.">
        <title>The Global Catalogue of Microorganisms (GCM) 10K type strain sequencing project: providing services to taxonomists for standard genome sequencing and annotation.</title>
        <authorList>
            <consortium name="The Broad Institute Genomics Platform"/>
            <consortium name="The Broad Institute Genome Sequencing Center for Infectious Disease"/>
            <person name="Wu L."/>
            <person name="Ma J."/>
        </authorList>
    </citation>
    <scope>NUCLEOTIDE SEQUENCE [LARGE SCALE GENOMIC DNA]</scope>
    <source>
        <strain evidence="2">JCM 18302</strain>
    </source>
</reference>
<accession>A0ABP9P2K4</accession>
<dbReference type="Gene3D" id="3.40.50.720">
    <property type="entry name" value="NAD(P)-binding Rossmann-like Domain"/>
    <property type="match status" value="1"/>
</dbReference>
<dbReference type="Proteomes" id="UP001500804">
    <property type="component" value="Unassembled WGS sequence"/>
</dbReference>